<accession>A0A074ZQI1</accession>
<dbReference type="AlphaFoldDB" id="A0A074ZQI1"/>
<protein>
    <recommendedName>
        <fullName evidence="1">DUF7918 domain-containing protein</fullName>
    </recommendedName>
</protein>
<keyword evidence="3" id="KW-1185">Reference proteome</keyword>
<dbReference type="RefSeq" id="XP_013349051.1">
    <property type="nucleotide sequence ID" value="XM_013493597.1"/>
</dbReference>
<evidence type="ECO:0000313" key="2">
    <source>
        <dbReference type="EMBL" id="KER00547.1"/>
    </source>
</evidence>
<evidence type="ECO:0000313" key="3">
    <source>
        <dbReference type="Proteomes" id="UP000030641"/>
    </source>
</evidence>
<dbReference type="OrthoDB" id="3364132at2759"/>
<sequence>MRNHTTIRRTSPRSAMKTSMKNISRVKRYRSRRSTLSLELQHTYLIANTGRPGDPSRIPEPNTVRVRYLNDCEPFATFQFRYRSRRVLQILCLIPRSPSPVPLEDRPEESLSREELLELLRRQKARQEEQITIKRELKRERVDDDESDDELVVVSSRPPASKVKTSVNVDTGVETIDLTDD</sequence>
<feature type="domain" description="DUF7918" evidence="1">
    <location>
        <begin position="52"/>
        <end position="97"/>
    </location>
</feature>
<name>A0A074ZQI1_AURSE</name>
<proteinExistence type="predicted"/>
<reference evidence="2 3" key="1">
    <citation type="journal article" date="2014" name="BMC Genomics">
        <title>Genome sequencing of four Aureobasidium pullulans varieties: biotechnological potential, stress tolerance, and description of new species.</title>
        <authorList>
            <person name="Gostin Ar C."/>
            <person name="Ohm R.A."/>
            <person name="Kogej T."/>
            <person name="Sonjak S."/>
            <person name="Turk M."/>
            <person name="Zajc J."/>
            <person name="Zalar P."/>
            <person name="Grube M."/>
            <person name="Sun H."/>
            <person name="Han J."/>
            <person name="Sharma A."/>
            <person name="Chiniquy J."/>
            <person name="Ngan C.Y."/>
            <person name="Lipzen A."/>
            <person name="Barry K."/>
            <person name="Grigoriev I.V."/>
            <person name="Gunde-Cimerman N."/>
        </authorList>
    </citation>
    <scope>NUCLEOTIDE SEQUENCE [LARGE SCALE GENOMIC DNA]</scope>
    <source>
        <strain evidence="2 3">EXF-2481</strain>
    </source>
</reference>
<dbReference type="GeneID" id="25362082"/>
<organism evidence="2 3">
    <name type="scientific">Aureobasidium subglaciale (strain EXF-2481)</name>
    <name type="common">Aureobasidium pullulans var. subglaciale</name>
    <dbReference type="NCBI Taxonomy" id="1043005"/>
    <lineage>
        <taxon>Eukaryota</taxon>
        <taxon>Fungi</taxon>
        <taxon>Dikarya</taxon>
        <taxon>Ascomycota</taxon>
        <taxon>Pezizomycotina</taxon>
        <taxon>Dothideomycetes</taxon>
        <taxon>Dothideomycetidae</taxon>
        <taxon>Dothideales</taxon>
        <taxon>Saccotheciaceae</taxon>
        <taxon>Aureobasidium</taxon>
    </lineage>
</organism>
<dbReference type="InterPro" id="IPR057678">
    <property type="entry name" value="DUF7918"/>
</dbReference>
<gene>
    <name evidence="2" type="ORF">AUEXF2481DRAFT_142753</name>
</gene>
<dbReference type="HOGENOM" id="CLU_1488731_0_0_1"/>
<dbReference type="EMBL" id="KL584749">
    <property type="protein sequence ID" value="KER00547.1"/>
    <property type="molecule type" value="Genomic_DNA"/>
</dbReference>
<dbReference type="Pfam" id="PF25534">
    <property type="entry name" value="DUF7918"/>
    <property type="match status" value="1"/>
</dbReference>
<dbReference type="Proteomes" id="UP000030641">
    <property type="component" value="Unassembled WGS sequence"/>
</dbReference>
<evidence type="ECO:0000259" key="1">
    <source>
        <dbReference type="Pfam" id="PF25534"/>
    </source>
</evidence>
<dbReference type="STRING" id="1043005.A0A074ZQI1"/>
<dbReference type="InParanoid" id="A0A074ZQI1"/>